<reference evidence="1 2" key="1">
    <citation type="submission" date="2022-06" db="EMBL/GenBank/DDBJ databases">
        <title>Endosaccharibacter gen. nov., sp. nov., endophytic bacteria isolated from sugarcane.</title>
        <authorList>
            <person name="Pitiwittayakul N."/>
            <person name="Yukphan P."/>
            <person name="Charoenyingcharoen P."/>
            <person name="Tanasupawat S."/>
        </authorList>
    </citation>
    <scope>NUCLEOTIDE SEQUENCE [LARGE SCALE GENOMIC DNA]</scope>
    <source>
        <strain evidence="1 2">KSS8</strain>
    </source>
</reference>
<accession>A0ABT1WAE6</accession>
<gene>
    <name evidence="1" type="ORF">NFI95_15550</name>
</gene>
<proteinExistence type="predicted"/>
<protein>
    <recommendedName>
        <fullName evidence="3">Phage tail protein</fullName>
    </recommendedName>
</protein>
<dbReference type="EMBL" id="JAMSKV010000017">
    <property type="protein sequence ID" value="MCQ8279859.1"/>
    <property type="molecule type" value="Genomic_DNA"/>
</dbReference>
<evidence type="ECO:0000313" key="2">
    <source>
        <dbReference type="Proteomes" id="UP001524587"/>
    </source>
</evidence>
<dbReference type="Proteomes" id="UP001524587">
    <property type="component" value="Unassembled WGS sequence"/>
</dbReference>
<comment type="caution">
    <text evidence="1">The sequence shown here is derived from an EMBL/GenBank/DDBJ whole genome shotgun (WGS) entry which is preliminary data.</text>
</comment>
<dbReference type="RefSeq" id="WP_422865348.1">
    <property type="nucleotide sequence ID" value="NZ_JAMSKV010000017.1"/>
</dbReference>
<organism evidence="1 2">
    <name type="scientific">Endosaccharibacter trunci</name>
    <dbReference type="NCBI Taxonomy" id="2812733"/>
    <lineage>
        <taxon>Bacteria</taxon>
        <taxon>Pseudomonadati</taxon>
        <taxon>Pseudomonadota</taxon>
        <taxon>Alphaproteobacteria</taxon>
        <taxon>Acetobacterales</taxon>
        <taxon>Acetobacteraceae</taxon>
        <taxon>Endosaccharibacter</taxon>
    </lineage>
</organism>
<keyword evidence="2" id="KW-1185">Reference proteome</keyword>
<sequence length="277" mass="28082">MTLTGAETPSLLRVGSDQALVVHKLIGGDRVIQAMGNDPNRLTLAGLFTGPSAMGRAQLVANIRDRGLETSFSAAGVRLRVRIVSFAYTIQDKGAVLPYELVLEVQPTPATTATTTASNLSNLVGPTIGNAITGLSNMASNVSTYASNLIGQAQTIAGQAFPIANMLGAGGLIAKVTDKLTAAQSFATAGINLSQAPAAAAGIITNLQAAGSGLMTTLSQAGANLDGSPFTFANLQLNRANGDIQLGALEAGAQVNQALKFTQLAAGMTVTPPVVHG</sequence>
<name>A0ABT1WAE6_9PROT</name>
<evidence type="ECO:0000313" key="1">
    <source>
        <dbReference type="EMBL" id="MCQ8279859.1"/>
    </source>
</evidence>
<evidence type="ECO:0008006" key="3">
    <source>
        <dbReference type="Google" id="ProtNLM"/>
    </source>
</evidence>